<accession>A0A7V3JB13</accession>
<evidence type="ECO:0000256" key="2">
    <source>
        <dbReference type="SAM" id="Phobius"/>
    </source>
</evidence>
<comment type="caution">
    <text evidence="3">The sequence shown here is derived from an EMBL/GenBank/DDBJ whole genome shotgun (WGS) entry which is preliminary data.</text>
</comment>
<name>A0A7V3JB13_UNCC3</name>
<dbReference type="EMBL" id="DTGG01000144">
    <property type="protein sequence ID" value="HFZ09413.1"/>
    <property type="molecule type" value="Genomic_DNA"/>
</dbReference>
<dbReference type="PANTHER" id="PTHR39327:SF1">
    <property type="entry name" value="BLR5470 PROTEIN"/>
    <property type="match status" value="1"/>
</dbReference>
<proteinExistence type="predicted"/>
<keyword evidence="2" id="KW-0472">Membrane</keyword>
<keyword evidence="2" id="KW-1133">Transmembrane helix</keyword>
<dbReference type="Gene3D" id="3.10.620.30">
    <property type="match status" value="1"/>
</dbReference>
<keyword evidence="2" id="KW-0812">Transmembrane</keyword>
<dbReference type="AlphaFoldDB" id="A0A7V3JB13"/>
<gene>
    <name evidence="3" type="ORF">ENV41_04720</name>
</gene>
<dbReference type="InterPro" id="IPR038765">
    <property type="entry name" value="Papain-like_cys_pep_sf"/>
</dbReference>
<reference evidence="3" key="1">
    <citation type="journal article" date="2020" name="mSystems">
        <title>Genome- and Community-Level Interaction Insights into Carbon Utilization and Element Cycling Functions of Hydrothermarchaeota in Hydrothermal Sediment.</title>
        <authorList>
            <person name="Zhou Z."/>
            <person name="Liu Y."/>
            <person name="Xu W."/>
            <person name="Pan J."/>
            <person name="Luo Z.H."/>
            <person name="Li M."/>
        </authorList>
    </citation>
    <scope>NUCLEOTIDE SEQUENCE [LARGE SCALE GENOMIC DNA]</scope>
    <source>
        <strain evidence="3">SpSt-757</strain>
    </source>
</reference>
<sequence>MLEELTIFFKKTGSPTIIYLASFILLCIALYGIFYGGLWLTALFLSVLGLSFALMSSLFSKRNVEEDEKLSVILPEPLTIPEVGPEKPEEEKESEETESNSFEERTFIWNFALPWRGESFSFQINVIVDLKTLQEYRDKPRETDWNKALVEYPRAATKEVFQIAYQLRQYSADIRYHFFPIEEVCNAATMIQQAIPYSYDFETAPNHVKEYWRYPIETIYDATGDCECKSILFASLLLAMGYKVALLLFSDHMALGIALPVEIPNGYFYEINGEKYYYYETTAENWFLGEIPEKYKVEIPIYRVITPGYLIRSQ</sequence>
<feature type="region of interest" description="Disordered" evidence="1">
    <location>
        <begin position="80"/>
        <end position="100"/>
    </location>
</feature>
<protein>
    <recommendedName>
        <fullName evidence="4">Transglutaminase domain-containing protein</fullName>
    </recommendedName>
</protein>
<feature type="transmembrane region" description="Helical" evidence="2">
    <location>
        <begin position="39"/>
        <end position="59"/>
    </location>
</feature>
<evidence type="ECO:0000256" key="1">
    <source>
        <dbReference type="SAM" id="MobiDB-lite"/>
    </source>
</evidence>
<evidence type="ECO:0008006" key="4">
    <source>
        <dbReference type="Google" id="ProtNLM"/>
    </source>
</evidence>
<feature type="transmembrane region" description="Helical" evidence="2">
    <location>
        <begin position="12"/>
        <end position="33"/>
    </location>
</feature>
<dbReference type="SUPFAM" id="SSF54001">
    <property type="entry name" value="Cysteine proteinases"/>
    <property type="match status" value="1"/>
</dbReference>
<dbReference type="PANTHER" id="PTHR39327">
    <property type="match status" value="1"/>
</dbReference>
<dbReference type="InterPro" id="IPR010319">
    <property type="entry name" value="Transglutaminase-like_Cys_pept"/>
</dbReference>
<organism evidence="3">
    <name type="scientific">candidate division CPR3 bacterium</name>
    <dbReference type="NCBI Taxonomy" id="2268181"/>
    <lineage>
        <taxon>Bacteria</taxon>
        <taxon>Bacteria division CPR3</taxon>
    </lineage>
</organism>
<evidence type="ECO:0000313" key="3">
    <source>
        <dbReference type="EMBL" id="HFZ09413.1"/>
    </source>
</evidence>